<dbReference type="EMBL" id="CAJHJT010000056">
    <property type="protein sequence ID" value="CAD7014836.1"/>
    <property type="molecule type" value="Genomic_DNA"/>
</dbReference>
<organism evidence="3 4">
    <name type="scientific">Ceratitis capitata</name>
    <name type="common">Mediterranean fruit fly</name>
    <name type="synonym">Tephritis capitata</name>
    <dbReference type="NCBI Taxonomy" id="7213"/>
    <lineage>
        <taxon>Eukaryota</taxon>
        <taxon>Metazoa</taxon>
        <taxon>Ecdysozoa</taxon>
        <taxon>Arthropoda</taxon>
        <taxon>Hexapoda</taxon>
        <taxon>Insecta</taxon>
        <taxon>Pterygota</taxon>
        <taxon>Neoptera</taxon>
        <taxon>Endopterygota</taxon>
        <taxon>Diptera</taxon>
        <taxon>Brachycera</taxon>
        <taxon>Muscomorpha</taxon>
        <taxon>Tephritoidea</taxon>
        <taxon>Tephritidae</taxon>
        <taxon>Ceratitis</taxon>
        <taxon>Ceratitis</taxon>
    </lineage>
</organism>
<dbReference type="KEGG" id="ccat:101457882"/>
<comment type="caution">
    <text evidence="3">The sequence shown here is derived from an EMBL/GenBank/DDBJ whole genome shotgun (WGS) entry which is preliminary data.</text>
</comment>
<evidence type="ECO:0000313" key="3">
    <source>
        <dbReference type="EMBL" id="CAD7014836.1"/>
    </source>
</evidence>
<dbReference type="AlphaFoldDB" id="A0A811VHC3"/>
<dbReference type="InterPro" id="IPR033192">
    <property type="entry name" value="ODAD3"/>
</dbReference>
<keyword evidence="1" id="KW-0175">Coiled coil</keyword>
<dbReference type="OrthoDB" id="10255247at2759"/>
<feature type="coiled-coil region" evidence="1">
    <location>
        <begin position="12"/>
        <end position="64"/>
    </location>
</feature>
<dbReference type="PANTHER" id="PTHR46518">
    <property type="entry name" value="COILED-COIL DOMAIN-CONTAINING PROTEIN 151"/>
    <property type="match status" value="1"/>
</dbReference>
<gene>
    <name evidence="3" type="ORF">CCAP1982_LOCUS22803</name>
</gene>
<protein>
    <submittedName>
        <fullName evidence="3">(Mediterranean fruit fly) hypothetical protein</fullName>
    </submittedName>
</protein>
<dbReference type="Proteomes" id="UP000606786">
    <property type="component" value="Unassembled WGS sequence"/>
</dbReference>
<dbReference type="GO" id="GO:0036158">
    <property type="term" value="P:outer dynein arm assembly"/>
    <property type="evidence" value="ECO:0007669"/>
    <property type="project" value="InterPro"/>
</dbReference>
<dbReference type="GO" id="GO:0036064">
    <property type="term" value="C:ciliary basal body"/>
    <property type="evidence" value="ECO:0007669"/>
    <property type="project" value="TreeGrafter"/>
</dbReference>
<dbReference type="GO" id="GO:0035253">
    <property type="term" value="C:ciliary rootlet"/>
    <property type="evidence" value="ECO:0007669"/>
    <property type="project" value="TreeGrafter"/>
</dbReference>
<feature type="region of interest" description="Disordered" evidence="2">
    <location>
        <begin position="513"/>
        <end position="551"/>
    </location>
</feature>
<feature type="compositionally biased region" description="Low complexity" evidence="2">
    <location>
        <begin position="572"/>
        <end position="585"/>
    </location>
</feature>
<evidence type="ECO:0000313" key="4">
    <source>
        <dbReference type="Proteomes" id="UP000606786"/>
    </source>
</evidence>
<feature type="region of interest" description="Disordered" evidence="2">
    <location>
        <begin position="567"/>
        <end position="624"/>
    </location>
</feature>
<name>A0A811VHC3_CERCA</name>
<evidence type="ECO:0000256" key="2">
    <source>
        <dbReference type="SAM" id="MobiDB-lite"/>
    </source>
</evidence>
<accession>A0A811VHC3</accession>
<feature type="coiled-coil region" evidence="1">
    <location>
        <begin position="380"/>
        <end position="439"/>
    </location>
</feature>
<evidence type="ECO:0000256" key="1">
    <source>
        <dbReference type="SAM" id="Coils"/>
    </source>
</evidence>
<proteinExistence type="predicted"/>
<dbReference type="GO" id="GO:0003341">
    <property type="term" value="P:cilium movement"/>
    <property type="evidence" value="ECO:0007669"/>
    <property type="project" value="InterPro"/>
</dbReference>
<dbReference type="PANTHER" id="PTHR46518:SF1">
    <property type="entry name" value="OUTER DYNEIN ARM-DOCKING COMPLEX SUBUNIT 3"/>
    <property type="match status" value="1"/>
</dbReference>
<reference evidence="3" key="1">
    <citation type="submission" date="2020-11" db="EMBL/GenBank/DDBJ databases">
        <authorList>
            <person name="Whitehead M."/>
        </authorList>
    </citation>
    <scope>NUCLEOTIDE SEQUENCE</scope>
    <source>
        <strain evidence="3">EGII</strain>
    </source>
</reference>
<feature type="compositionally biased region" description="Basic residues" evidence="2">
    <location>
        <begin position="610"/>
        <end position="624"/>
    </location>
</feature>
<feature type="coiled-coil region" evidence="1">
    <location>
        <begin position="213"/>
        <end position="254"/>
    </location>
</feature>
<sequence length="624" mass="71051">MPLRPTSEVDKIGEINAKIAELKKRILLAEGQKTANAAEWQKQNRINRETITTLKKEIKELTAKCGQLRNPLQRAVVIKEEPAAAQQEVRKKANSATTTAIAVGKMSYPIGARSADDAIFLTDLKLTEQRKQLDLLRHRFRCRKERLAKLVQQYRGLNAAKTAQAQNMGEKPPETLEEDANRKLVCQLENEIHRTNVQWMEAEHIRKKYRSIEASLMNDAERFERSLRELEAALAEQQAEIDRLEQVHNEAIEMRDAAKTILQRQEQQAHLSQKTRERQALDFRKQVEARKMELERIGRKLFVENKTLVHQDSLGSSSGDQLTAKTETEVDEATQLQNLTAEMENLFKHLMEVSGATTPAEVYDRFCSQKESASRLSYLRNAAEKEKGLLEAQREQLTLELEAMKFSDGKESEVNQEVIEQIKLKISELELERQKSAEASAHTLSVLEFIKEHLCEMIYKLQEVDESHINLKAKGMYIHVENLPKFLANEAQDDDFIEILKFKLQRCQELTKPADAGTPEVPKLELESDELYAPTTEPPKSPTITEGEKPQPMPLCYYNLLAGRAQRAAGTSSSSPEQAPAAAAAPDEESEVPTRQYLKRQSVLIVDSKSRRKPFRPTPVGRRK</sequence>
<keyword evidence="4" id="KW-1185">Reference proteome</keyword>
<dbReference type="GO" id="GO:0097542">
    <property type="term" value="C:ciliary tip"/>
    <property type="evidence" value="ECO:0007669"/>
    <property type="project" value="TreeGrafter"/>
</dbReference>